<dbReference type="Proteomes" id="UP000324325">
    <property type="component" value="Unassembled WGS sequence"/>
</dbReference>
<dbReference type="InterPro" id="IPR047057">
    <property type="entry name" value="MerR_fam"/>
</dbReference>
<protein>
    <submittedName>
        <fullName evidence="3">MerR family DNA-binding transcriptional regulator</fullName>
    </submittedName>
</protein>
<dbReference type="PANTHER" id="PTHR30204">
    <property type="entry name" value="REDOX-CYCLING DRUG-SENSING TRANSCRIPTIONAL ACTIVATOR SOXR"/>
    <property type="match status" value="1"/>
</dbReference>
<dbReference type="InterPro" id="IPR000551">
    <property type="entry name" value="MerR-type_HTH_dom"/>
</dbReference>
<gene>
    <name evidence="3" type="ORF">FYL37_01035</name>
</gene>
<accession>A0A5S4VMA8</accession>
<evidence type="ECO:0000313" key="4">
    <source>
        <dbReference type="Proteomes" id="UP000324325"/>
    </source>
</evidence>
<dbReference type="Pfam" id="PF00376">
    <property type="entry name" value="MerR"/>
    <property type="match status" value="1"/>
</dbReference>
<reference evidence="3 4" key="2">
    <citation type="submission" date="2019-09" db="EMBL/GenBank/DDBJ databases">
        <title>Strain-level analysis of Eubacterium rectale using genomes from metagenomes.</title>
        <authorList>
            <person name="Karcher N."/>
            <person name="Segata N."/>
        </authorList>
    </citation>
    <scope>NUCLEOTIDE SEQUENCE [LARGE SCALE GENOMIC DNA]</scope>
    <source>
        <strain evidence="3 4">L2-21</strain>
    </source>
</reference>
<feature type="domain" description="HTH merR-type" evidence="2">
    <location>
        <begin position="1"/>
        <end position="37"/>
    </location>
</feature>
<dbReference type="GO" id="GO:0003700">
    <property type="term" value="F:DNA-binding transcription factor activity"/>
    <property type="evidence" value="ECO:0007669"/>
    <property type="project" value="InterPro"/>
</dbReference>
<dbReference type="GO" id="GO:0003677">
    <property type="term" value="F:DNA binding"/>
    <property type="evidence" value="ECO:0007669"/>
    <property type="project" value="UniProtKB-KW"/>
</dbReference>
<dbReference type="SMART" id="SM00422">
    <property type="entry name" value="HTH_MERR"/>
    <property type="match status" value="1"/>
</dbReference>
<evidence type="ECO:0000259" key="2">
    <source>
        <dbReference type="PROSITE" id="PS50937"/>
    </source>
</evidence>
<dbReference type="SUPFAM" id="SSF46955">
    <property type="entry name" value="Putative DNA-binding domain"/>
    <property type="match status" value="1"/>
</dbReference>
<dbReference type="PROSITE" id="PS50937">
    <property type="entry name" value="HTH_MERR_2"/>
    <property type="match status" value="1"/>
</dbReference>
<evidence type="ECO:0000256" key="1">
    <source>
        <dbReference type="ARBA" id="ARBA00023125"/>
    </source>
</evidence>
<name>A0A5S4VMA8_9FIRM</name>
<dbReference type="AlphaFoldDB" id="A0A5S4VMA8"/>
<dbReference type="Gene3D" id="1.10.1660.10">
    <property type="match status" value="1"/>
</dbReference>
<dbReference type="EMBL" id="VSTG01000001">
    <property type="protein sequence ID" value="TYL60217.1"/>
    <property type="molecule type" value="Genomic_DNA"/>
</dbReference>
<evidence type="ECO:0000313" key="3">
    <source>
        <dbReference type="EMBL" id="TYL60217.1"/>
    </source>
</evidence>
<sequence length="57" mass="6553">MTIKEVSERFGVSTDALRYYERIGLIPQIARTAGGIRDYKISKYENAIKTGELTWDK</sequence>
<keyword evidence="1 3" id="KW-0238">DNA-binding</keyword>
<comment type="caution">
    <text evidence="3">The sequence shown here is derived from an EMBL/GenBank/DDBJ whole genome shotgun (WGS) entry which is preliminary data.</text>
</comment>
<dbReference type="InterPro" id="IPR009061">
    <property type="entry name" value="DNA-bd_dom_put_sf"/>
</dbReference>
<reference evidence="3 4" key="1">
    <citation type="submission" date="2019-08" db="EMBL/GenBank/DDBJ databases">
        <authorList>
            <person name="Duncan S."/>
            <person name="Walker A."/>
        </authorList>
    </citation>
    <scope>NUCLEOTIDE SEQUENCE [LARGE SCALE GENOMIC DNA]</scope>
    <source>
        <strain evidence="3 4">L2-21</strain>
    </source>
</reference>
<dbReference type="PANTHER" id="PTHR30204:SF98">
    <property type="entry name" value="HTH-TYPE TRANSCRIPTIONAL REGULATOR ADHR"/>
    <property type="match status" value="1"/>
</dbReference>
<organism evidence="3 4">
    <name type="scientific">Agathobacter rectalis</name>
    <dbReference type="NCBI Taxonomy" id="39491"/>
    <lineage>
        <taxon>Bacteria</taxon>
        <taxon>Bacillati</taxon>
        <taxon>Bacillota</taxon>
        <taxon>Clostridia</taxon>
        <taxon>Lachnospirales</taxon>
        <taxon>Lachnospiraceae</taxon>
        <taxon>Agathobacter</taxon>
    </lineage>
</organism>
<proteinExistence type="predicted"/>